<dbReference type="InterPro" id="IPR012480">
    <property type="entry name" value="Hepar_II_III_C"/>
</dbReference>
<evidence type="ECO:0000313" key="3">
    <source>
        <dbReference type="EMBL" id="MFD2830008.1"/>
    </source>
</evidence>
<accession>A0ABW5WXR8</accession>
<sequence length="654" mass="78303">MKKNIFILLNKHRLNRSEIIKASEYILNDYMILKYNYIPKSFNSISDNLKFCSHPDWKIDMGPHTNMAMLHLHEWEPISYLLLAHYYTNEEKYLDKSIDLLEKWYKVSDQENHKYLWYRHCVADRSIVLSYLNLISSQKFKTDTRELIKTLTKTHKEFLANDKNFIEYNHGLMMDRSLLLLSIISKDEQNMNKAIERIKDNFLKTFTPNMICVENSITYFLFNLELIISIEKNIMEPMGLNILTNFNKKIEKSLDFLNIIKQPNNSFPLYGDGELVTIEKIKKSNIYEYFDNHLLFSNYTHHQLKGYYFENEGYITIKNKDSYFFLRCGDIVKNHKHADDLSFTLFHKEEILIDSGIYNYDRGDLKDYFKSPKSHNSIMLNDESYPYHKSTSHEIRIVYFNEENEYFHIILQNNAYEYANILRHIYILKDSFSIILSDHIISDFKIKNSLIFNFSKNISNIFNLKTNNNKIVINDSILLQTLDSNYINIHPKSSKKAKLSTHFHHLEYISQIEFVKFDSNAQLTSILSFDPDTTIPDTLEFSEDEIRIEDSNKSYTLKFINIENELVIGNYINVEFQGNQHLVRTYSNIFDECDYAWYIYIGDIREKIIWYQESPEFLYKFNQSGEYKIRCFVRNKRNKDEKREFTFKKYILHH</sequence>
<dbReference type="RefSeq" id="WP_377772530.1">
    <property type="nucleotide sequence ID" value="NZ_JBHUOQ010000001.1"/>
</dbReference>
<dbReference type="Pfam" id="PF07940">
    <property type="entry name" value="Hepar_II_III_C"/>
    <property type="match status" value="1"/>
</dbReference>
<comment type="subcellular location">
    <subcellularLocation>
        <location evidence="1">Cell envelope</location>
    </subcellularLocation>
</comment>
<reference evidence="4" key="1">
    <citation type="journal article" date="2019" name="Int. J. Syst. Evol. Microbiol.">
        <title>The Global Catalogue of Microorganisms (GCM) 10K type strain sequencing project: providing services to taxonomists for standard genome sequencing and annotation.</title>
        <authorList>
            <consortium name="The Broad Institute Genomics Platform"/>
            <consortium name="The Broad Institute Genome Sequencing Center for Infectious Disease"/>
            <person name="Wu L."/>
            <person name="Ma J."/>
        </authorList>
    </citation>
    <scope>NUCLEOTIDE SEQUENCE [LARGE SCALE GENOMIC DNA]</scope>
    <source>
        <strain evidence="4">KCTC 33575</strain>
    </source>
</reference>
<gene>
    <name evidence="3" type="ORF">ACFSX4_05955</name>
</gene>
<dbReference type="Gene3D" id="2.70.98.70">
    <property type="match status" value="1"/>
</dbReference>
<comment type="caution">
    <text evidence="3">The sequence shown here is derived from an EMBL/GenBank/DDBJ whole genome shotgun (WGS) entry which is preliminary data.</text>
</comment>
<evidence type="ECO:0000256" key="1">
    <source>
        <dbReference type="ARBA" id="ARBA00004196"/>
    </source>
</evidence>
<dbReference type="Gene3D" id="1.50.10.100">
    <property type="entry name" value="Chondroitin AC/alginate lyase"/>
    <property type="match status" value="1"/>
</dbReference>
<dbReference type="Proteomes" id="UP001597519">
    <property type="component" value="Unassembled WGS sequence"/>
</dbReference>
<organism evidence="3 4">
    <name type="scientific">Corticicoccus populi</name>
    <dbReference type="NCBI Taxonomy" id="1812821"/>
    <lineage>
        <taxon>Bacteria</taxon>
        <taxon>Bacillati</taxon>
        <taxon>Bacillota</taxon>
        <taxon>Bacilli</taxon>
        <taxon>Bacillales</taxon>
        <taxon>Staphylococcaceae</taxon>
        <taxon>Corticicoccus</taxon>
    </lineage>
</organism>
<dbReference type="InterPro" id="IPR008929">
    <property type="entry name" value="Chondroitin_lyas"/>
</dbReference>
<dbReference type="SUPFAM" id="SSF48230">
    <property type="entry name" value="Chondroitin AC/alginate lyase"/>
    <property type="match status" value="1"/>
</dbReference>
<keyword evidence="4" id="KW-1185">Reference proteome</keyword>
<name>A0ABW5WXR8_9STAP</name>
<evidence type="ECO:0000259" key="2">
    <source>
        <dbReference type="Pfam" id="PF07940"/>
    </source>
</evidence>
<evidence type="ECO:0000313" key="4">
    <source>
        <dbReference type="Proteomes" id="UP001597519"/>
    </source>
</evidence>
<feature type="domain" description="Heparinase II/III-like C-terminal" evidence="2">
    <location>
        <begin position="309"/>
        <end position="471"/>
    </location>
</feature>
<proteinExistence type="predicted"/>
<dbReference type="EMBL" id="JBHUOQ010000001">
    <property type="protein sequence ID" value="MFD2830008.1"/>
    <property type="molecule type" value="Genomic_DNA"/>
</dbReference>
<protein>
    <submittedName>
        <fullName evidence="3">Heparinase II/III family protein</fullName>
    </submittedName>
</protein>